<organism evidence="1">
    <name type="scientific">Klebsiella aerogenes</name>
    <name type="common">Enterobacter aerogenes</name>
    <dbReference type="NCBI Taxonomy" id="548"/>
    <lineage>
        <taxon>Bacteria</taxon>
        <taxon>Pseudomonadati</taxon>
        <taxon>Pseudomonadota</taxon>
        <taxon>Gammaproteobacteria</taxon>
        <taxon>Enterobacterales</taxon>
        <taxon>Enterobacteriaceae</taxon>
        <taxon>Klebsiella/Raoultella group</taxon>
        <taxon>Klebsiella</taxon>
    </lineage>
</organism>
<evidence type="ECO:0000313" key="1">
    <source>
        <dbReference type="EMBL" id="ANS55053.1"/>
    </source>
</evidence>
<name>A0A1B1LPU1_KLEAE</name>
<sequence length="62" mass="6906">MPTVTVTTELTDSQAMALAQFVKRLTWSEMRACAVDDDETWVMKDAIQALQKSLADVGFSPR</sequence>
<dbReference type="Pfam" id="PF24806">
    <property type="entry name" value="DUF7706"/>
    <property type="match status" value="1"/>
</dbReference>
<dbReference type="AlphaFoldDB" id="A0A1B1LPU1"/>
<accession>A0A1B1LPU1</accession>
<geneLocation type="plasmid" evidence="1">
    <name>pEA49-KPC</name>
</geneLocation>
<dbReference type="EMBL" id="KU318419">
    <property type="protein sequence ID" value="ANS55053.1"/>
    <property type="molecule type" value="Genomic_DNA"/>
</dbReference>
<keyword evidence="1" id="KW-0614">Plasmid</keyword>
<protein>
    <submittedName>
        <fullName evidence="1">Uncharacterized protein</fullName>
    </submittedName>
</protein>
<proteinExistence type="predicted"/>
<reference evidence="1" key="1">
    <citation type="submission" date="2015-12" db="EMBL/GenBank/DDBJ databases">
        <title>Dynamic change of carbapenemase-encoding plasmids in Enterobacter aerogenes outbreak strains.</title>
        <authorList>
            <person name="Li R."/>
            <person name="Lin D."/>
            <person name="Chen S."/>
        </authorList>
    </citation>
    <scope>NUCLEOTIDE SEQUENCE</scope>
    <source>
        <plasmid evidence="1">pEA49-KPC</plasmid>
    </source>
</reference>
<dbReference type="RefSeq" id="WP_025760327.1">
    <property type="nucleotide sequence ID" value="NZ_KU318419.1"/>
</dbReference>
<dbReference type="InterPro" id="IPR056123">
    <property type="entry name" value="DUF7706"/>
</dbReference>